<evidence type="ECO:0000256" key="11">
    <source>
        <dbReference type="SAM" id="MobiDB-lite"/>
    </source>
</evidence>
<protein>
    <recommendedName>
        <fullName evidence="12">Bms1-type G domain-containing protein</fullName>
    </recommendedName>
</protein>
<evidence type="ECO:0000256" key="6">
    <source>
        <dbReference type="ARBA" id="ARBA00022840"/>
    </source>
</evidence>
<feature type="compositionally biased region" description="Acidic residues" evidence="11">
    <location>
        <begin position="438"/>
        <end position="472"/>
    </location>
</feature>
<dbReference type="GO" id="GO:0005524">
    <property type="term" value="F:ATP binding"/>
    <property type="evidence" value="ECO:0007669"/>
    <property type="project" value="UniProtKB-KW"/>
</dbReference>
<evidence type="ECO:0000313" key="14">
    <source>
        <dbReference type="Proteomes" id="UP001230051"/>
    </source>
</evidence>
<feature type="region of interest" description="Disordered" evidence="11">
    <location>
        <begin position="1103"/>
        <end position="1214"/>
    </location>
</feature>
<evidence type="ECO:0000256" key="7">
    <source>
        <dbReference type="ARBA" id="ARBA00023134"/>
    </source>
</evidence>
<dbReference type="FunFam" id="3.40.50.300:FF:000105">
    <property type="entry name" value="BMS1 ribosome biogenesis factor"/>
    <property type="match status" value="1"/>
</dbReference>
<dbReference type="Pfam" id="PF04950">
    <property type="entry name" value="RIBIOP_C"/>
    <property type="match status" value="1"/>
</dbReference>
<evidence type="ECO:0000313" key="13">
    <source>
        <dbReference type="EMBL" id="KAK1166560.1"/>
    </source>
</evidence>
<comment type="catalytic activity">
    <reaction evidence="9">
        <text>GTP + H2O = GDP + phosphate + H(+)</text>
        <dbReference type="Rhea" id="RHEA:19669"/>
        <dbReference type="ChEBI" id="CHEBI:15377"/>
        <dbReference type="ChEBI" id="CHEBI:15378"/>
        <dbReference type="ChEBI" id="CHEBI:37565"/>
        <dbReference type="ChEBI" id="CHEBI:43474"/>
        <dbReference type="ChEBI" id="CHEBI:58189"/>
    </reaction>
    <physiologicalReaction direction="left-to-right" evidence="9">
        <dbReference type="Rhea" id="RHEA:19670"/>
    </physiologicalReaction>
</comment>
<evidence type="ECO:0000256" key="8">
    <source>
        <dbReference type="ARBA" id="ARBA00023242"/>
    </source>
</evidence>
<dbReference type="Pfam" id="PF08142">
    <property type="entry name" value="AARP2CN"/>
    <property type="match status" value="1"/>
</dbReference>
<feature type="compositionally biased region" description="Acidic residues" evidence="11">
    <location>
        <begin position="729"/>
        <end position="742"/>
    </location>
</feature>
<feature type="region of interest" description="Disordered" evidence="11">
    <location>
        <begin position="628"/>
        <end position="676"/>
    </location>
</feature>
<dbReference type="SMART" id="SM00785">
    <property type="entry name" value="AARP2CN"/>
    <property type="match status" value="1"/>
</dbReference>
<feature type="non-terminal residue" evidence="13">
    <location>
        <position position="1214"/>
    </location>
</feature>
<dbReference type="GO" id="GO:0000462">
    <property type="term" value="P:maturation of SSU-rRNA from tricistronic rRNA transcript (SSU-rRNA, 5.8S rRNA, LSU-rRNA)"/>
    <property type="evidence" value="ECO:0007669"/>
    <property type="project" value="TreeGrafter"/>
</dbReference>
<keyword evidence="8" id="KW-0539">Nucleus</keyword>
<feature type="compositionally biased region" description="Basic and acidic residues" evidence="11">
    <location>
        <begin position="357"/>
        <end position="366"/>
    </location>
</feature>
<keyword evidence="6" id="KW-0067">ATP-binding</keyword>
<gene>
    <name evidence="13" type="ORF">AOXY_G13228</name>
</gene>
<feature type="compositionally biased region" description="Basic and acidic residues" evidence="11">
    <location>
        <begin position="473"/>
        <end position="492"/>
    </location>
</feature>
<feature type="compositionally biased region" description="Basic and acidic residues" evidence="11">
    <location>
        <begin position="716"/>
        <end position="728"/>
    </location>
</feature>
<evidence type="ECO:0000256" key="9">
    <source>
        <dbReference type="ARBA" id="ARBA00049117"/>
    </source>
</evidence>
<feature type="region of interest" description="Disordered" evidence="11">
    <location>
        <begin position="398"/>
        <end position="589"/>
    </location>
</feature>
<dbReference type="GO" id="GO:0030686">
    <property type="term" value="C:90S preribosome"/>
    <property type="evidence" value="ECO:0007669"/>
    <property type="project" value="TreeGrafter"/>
</dbReference>
<dbReference type="EMBL" id="JAGXEW010000011">
    <property type="protein sequence ID" value="KAK1166560.1"/>
    <property type="molecule type" value="Genomic_DNA"/>
</dbReference>
<dbReference type="InterPro" id="IPR007034">
    <property type="entry name" value="BMS1_TSR1_C"/>
</dbReference>
<proteinExistence type="inferred from homology"/>
<dbReference type="InterPro" id="IPR012948">
    <property type="entry name" value="AARP2CN"/>
</dbReference>
<accession>A0AAD8G2Q8</accession>
<dbReference type="InterPro" id="IPR037875">
    <property type="entry name" value="Bms1_N"/>
</dbReference>
<dbReference type="GO" id="GO:0003924">
    <property type="term" value="F:GTPase activity"/>
    <property type="evidence" value="ECO:0007669"/>
    <property type="project" value="TreeGrafter"/>
</dbReference>
<feature type="region of interest" description="Disordered" evidence="11">
    <location>
        <begin position="1"/>
        <end position="45"/>
    </location>
</feature>
<sequence>MEEKEHRKHQKKQSSPKADRKKKRKAPGASEEEDGRRRNPKAFGVQSAVRMARTFHRAQDLKTKKHHAPQVDRSALEPPPVVIVVVGPPRVGKTTLIQCLIRNFTRQKLSDICGPVTIVSGKKRRLTFIECGNDINTMIDLAKVADLVLMLIDASFGFEMETFEFLNICQVHGFPRIMGVLTHLDFFKNNKQLRKTKKILKHRFWTEVYQGAKLFYLSGMVHSEYQKQEIRNLGRFISVMKFRPLVWQTAHPYVLADREGDCDLTDPETLRINPTCDRKVCLYGYLRGTYLKNRSQVHIPGVGDFSLSDVSFLSDPCPLPDSLKKRALNERERLLLPPVRVGVGTTRTPVHRPGGSHADREQEEARPTAELVQSLIGAQATIDVKMAASKVSLFTGSEPLRQGELQEEEEEEGAEEGPKEERVWDPETRRERRRAIFTEEEEEGSEGEEESEEEDSEGEGESGEESESEEGELEKQPALKRLRVEGGSEGVKEGGGIEVPAFTDSEDELEKSEGEVEESEVEGESSEEEEEDSEGGGRKAMDSGNCSEEESEGSEVDSPLLEESGSKVKALKHKETALKEEEEEPCFETAGELRWKEGLAQKASEAFLRQQRSTPNLRKLVYGTVAEEEEEEESGGGELGGLFHVSRPESEKRRRADGLDCSHYPPDATRDWDQQEVLDSIRDCFVTGKWEDDKDATRLLQEDEELYGDFEDLETGELHQGDSGKQEDQAEEDESGEEEDEDGGKVKGNAEGEKQQQRLDKKRHLKERFNAEYDEGDATFFDDLKGEMQRQAELNRAEFSSVDDETRVQYEGFRPGMYLRLEIQSLPCEFITNFDPNYPVILGGLGASEGNVGYLQMRLKKHRWHQRILKTRDPLILSLGWRRFQTLPLYHIEDHNGRNRLLKYTPQHMHCGATLWGPITPQGTGFLAVQSVSGTKAGFRIAATGVVLDLDKSVTVVKKLKLIGYPYKIYKNTAFIKDMFNSVLEVAKFEGAALRTVSGVRGQIKKALRAPPGAYRATFEDRLLMSDIVFLRSWFPVSVPQLYNPVTSLLLPLGEKESWTGMRTVGQLKHDLGVKVKPSKDSLYKPVVRKKRHFNPLHIPKDLQRALPFKNKPKTREKKGKVPGTCRGLRSSRSPTRKDRRPAGCSGHCAQSQAEECPGQAARAAQGLPAAAAETGNGQDEEAEGGAQEDVPHDRAAREETAEVQPEGGSAARL</sequence>
<feature type="compositionally biased region" description="Acidic residues" evidence="11">
    <location>
        <begin position="702"/>
        <end position="715"/>
    </location>
</feature>
<keyword evidence="3" id="KW-0597">Phosphoprotein</keyword>
<evidence type="ECO:0000256" key="5">
    <source>
        <dbReference type="ARBA" id="ARBA00022801"/>
    </source>
</evidence>
<feature type="compositionally biased region" description="Basic residues" evidence="11">
    <location>
        <begin position="1"/>
        <end position="26"/>
    </location>
</feature>
<organism evidence="13 14">
    <name type="scientific">Acipenser oxyrinchus oxyrinchus</name>
    <dbReference type="NCBI Taxonomy" id="40147"/>
    <lineage>
        <taxon>Eukaryota</taxon>
        <taxon>Metazoa</taxon>
        <taxon>Chordata</taxon>
        <taxon>Craniata</taxon>
        <taxon>Vertebrata</taxon>
        <taxon>Euteleostomi</taxon>
        <taxon>Actinopterygii</taxon>
        <taxon>Chondrostei</taxon>
        <taxon>Acipenseriformes</taxon>
        <taxon>Acipenseridae</taxon>
        <taxon>Acipenser</taxon>
    </lineage>
</organism>
<comment type="subcellular location">
    <subcellularLocation>
        <location evidence="1">Nucleus</location>
        <location evidence="1">Nucleolus</location>
    </subcellularLocation>
</comment>
<feature type="compositionally biased region" description="Acidic residues" evidence="11">
    <location>
        <begin position="405"/>
        <end position="415"/>
    </location>
</feature>
<evidence type="ECO:0000256" key="1">
    <source>
        <dbReference type="ARBA" id="ARBA00004604"/>
    </source>
</evidence>
<comment type="caution">
    <text evidence="13">The sequence shown here is derived from an EMBL/GenBank/DDBJ whole genome shotgun (WGS) entry which is preliminary data.</text>
</comment>
<feature type="compositionally biased region" description="Basic and acidic residues" evidence="11">
    <location>
        <begin position="646"/>
        <end position="660"/>
    </location>
</feature>
<evidence type="ECO:0000256" key="4">
    <source>
        <dbReference type="ARBA" id="ARBA00022741"/>
    </source>
</evidence>
<feature type="region of interest" description="Disordered" evidence="11">
    <location>
        <begin position="701"/>
        <end position="762"/>
    </location>
</feature>
<feature type="region of interest" description="Disordered" evidence="11">
    <location>
        <begin position="343"/>
        <end position="366"/>
    </location>
</feature>
<dbReference type="PANTHER" id="PTHR12858">
    <property type="entry name" value="RIBOSOME BIOGENESIS PROTEIN"/>
    <property type="match status" value="1"/>
</dbReference>
<dbReference type="GO" id="GO:0000479">
    <property type="term" value="P:endonucleolytic cleavage of tricistronic rRNA transcript (SSU-rRNA, 5.8S rRNA, LSU-rRNA)"/>
    <property type="evidence" value="ECO:0007669"/>
    <property type="project" value="TreeGrafter"/>
</dbReference>
<feature type="compositionally biased region" description="Basic and acidic residues" evidence="11">
    <location>
        <begin position="416"/>
        <end position="437"/>
    </location>
</feature>
<dbReference type="InterPro" id="IPR027417">
    <property type="entry name" value="P-loop_NTPase"/>
</dbReference>
<dbReference type="PROSITE" id="PS51714">
    <property type="entry name" value="G_BMS1"/>
    <property type="match status" value="1"/>
</dbReference>
<keyword evidence="7" id="KW-0342">GTP-binding</keyword>
<evidence type="ECO:0000256" key="2">
    <source>
        <dbReference type="ARBA" id="ARBA00022517"/>
    </source>
</evidence>
<dbReference type="GO" id="GO:0005654">
    <property type="term" value="C:nucleoplasm"/>
    <property type="evidence" value="ECO:0007669"/>
    <property type="project" value="UniProtKB-ARBA"/>
</dbReference>
<dbReference type="InterPro" id="IPR030387">
    <property type="entry name" value="G_Bms1/Tsr1_dom"/>
</dbReference>
<evidence type="ECO:0000256" key="10">
    <source>
        <dbReference type="ARBA" id="ARBA00061391"/>
    </source>
</evidence>
<reference evidence="13" key="1">
    <citation type="submission" date="2022-02" db="EMBL/GenBank/DDBJ databases">
        <title>Atlantic sturgeon de novo genome assembly.</title>
        <authorList>
            <person name="Stock M."/>
            <person name="Klopp C."/>
            <person name="Guiguen Y."/>
            <person name="Cabau C."/>
            <person name="Parinello H."/>
            <person name="Santidrian Yebra-Pimentel E."/>
            <person name="Kuhl H."/>
            <person name="Dirks R.P."/>
            <person name="Guessner J."/>
            <person name="Wuertz S."/>
            <person name="Du K."/>
            <person name="Schartl M."/>
        </authorList>
    </citation>
    <scope>NUCLEOTIDE SEQUENCE</scope>
    <source>
        <strain evidence="13">STURGEONOMICS-FGT-2020</strain>
        <tissue evidence="13">Whole blood</tissue>
    </source>
</reference>
<feature type="domain" description="Bms1-type G" evidence="12">
    <location>
        <begin position="78"/>
        <end position="243"/>
    </location>
</feature>
<dbReference type="AlphaFoldDB" id="A0AAD8G2Q8"/>
<dbReference type="SMART" id="SM01362">
    <property type="entry name" value="DUF663"/>
    <property type="match status" value="1"/>
</dbReference>
<comment type="similarity">
    <text evidence="10">Belongs to the TRAFAC class translation factor GTPase superfamily. Bms1-like GTPase family. BMS1 subfamily.</text>
</comment>
<dbReference type="GO" id="GO:0005525">
    <property type="term" value="F:GTP binding"/>
    <property type="evidence" value="ECO:0007669"/>
    <property type="project" value="UniProtKB-KW"/>
</dbReference>
<dbReference type="CDD" id="cd01882">
    <property type="entry name" value="BMS1"/>
    <property type="match status" value="1"/>
</dbReference>
<dbReference type="Proteomes" id="UP001230051">
    <property type="component" value="Unassembled WGS sequence"/>
</dbReference>
<name>A0AAD8G2Q8_ACIOX</name>
<dbReference type="GO" id="GO:0034511">
    <property type="term" value="F:U3 snoRNA binding"/>
    <property type="evidence" value="ECO:0007669"/>
    <property type="project" value="TreeGrafter"/>
</dbReference>
<dbReference type="InterPro" id="IPR039761">
    <property type="entry name" value="Bms1/Tsr1"/>
</dbReference>
<keyword evidence="4" id="KW-0547">Nucleotide-binding</keyword>
<feature type="compositionally biased region" description="Basic residues" evidence="11">
    <location>
        <begin position="1111"/>
        <end position="1121"/>
    </location>
</feature>
<dbReference type="GO" id="GO:0032040">
    <property type="term" value="C:small-subunit processome"/>
    <property type="evidence" value="ECO:0007669"/>
    <property type="project" value="UniProtKB-ARBA"/>
</dbReference>
<evidence type="ECO:0000256" key="3">
    <source>
        <dbReference type="ARBA" id="ARBA00022553"/>
    </source>
</evidence>
<keyword evidence="2" id="KW-0690">Ribosome biogenesis</keyword>
<evidence type="ECO:0000259" key="12">
    <source>
        <dbReference type="PROSITE" id="PS51714"/>
    </source>
</evidence>
<dbReference type="SUPFAM" id="SSF52540">
    <property type="entry name" value="P-loop containing nucleoside triphosphate hydrolases"/>
    <property type="match status" value="1"/>
</dbReference>
<feature type="compositionally biased region" description="Basic and acidic residues" evidence="11">
    <location>
        <begin position="743"/>
        <end position="759"/>
    </location>
</feature>
<dbReference type="Gene3D" id="3.40.50.300">
    <property type="entry name" value="P-loop containing nucleotide triphosphate hydrolases"/>
    <property type="match status" value="1"/>
</dbReference>
<feature type="compositionally biased region" description="Low complexity" evidence="11">
    <location>
        <begin position="1158"/>
        <end position="1178"/>
    </location>
</feature>
<keyword evidence="14" id="KW-1185">Reference proteome</keyword>
<feature type="compositionally biased region" description="Acidic residues" evidence="11">
    <location>
        <begin position="504"/>
        <end position="534"/>
    </location>
</feature>
<feature type="compositionally biased region" description="Basic and acidic residues" evidence="11">
    <location>
        <begin position="1190"/>
        <end position="1201"/>
    </location>
</feature>
<keyword evidence="5" id="KW-0378">Hydrolase</keyword>
<dbReference type="PANTHER" id="PTHR12858:SF2">
    <property type="entry name" value="RIBOSOME BIOGENESIS PROTEIN BMS1 HOMOLOG"/>
    <property type="match status" value="1"/>
</dbReference>